<dbReference type="InterPro" id="IPR003018">
    <property type="entry name" value="GAF"/>
</dbReference>
<evidence type="ECO:0000313" key="8">
    <source>
        <dbReference type="EMBL" id="VFK54842.1"/>
    </source>
</evidence>
<dbReference type="Pfam" id="PF13185">
    <property type="entry name" value="GAF_2"/>
    <property type="match status" value="1"/>
</dbReference>
<dbReference type="InterPro" id="IPR009057">
    <property type="entry name" value="Homeodomain-like_sf"/>
</dbReference>
<dbReference type="InterPro" id="IPR025943">
    <property type="entry name" value="Sigma_54_int_dom_ATP-bd_2"/>
</dbReference>
<name>A0A450ZM54_9GAMM</name>
<dbReference type="SMART" id="SM00065">
    <property type="entry name" value="GAF"/>
    <property type="match status" value="1"/>
</dbReference>
<evidence type="ECO:0000256" key="1">
    <source>
        <dbReference type="ARBA" id="ARBA00022741"/>
    </source>
</evidence>
<keyword evidence="5" id="KW-0804">Transcription</keyword>
<keyword evidence="4" id="KW-0238">DNA-binding</keyword>
<feature type="domain" description="Sigma-54 factor interaction" evidence="6">
    <location>
        <begin position="206"/>
        <end position="435"/>
    </location>
</feature>
<evidence type="ECO:0000313" key="7">
    <source>
        <dbReference type="EMBL" id="VFK53498.1"/>
    </source>
</evidence>
<dbReference type="InterPro" id="IPR003593">
    <property type="entry name" value="AAA+_ATPase"/>
</dbReference>
<keyword evidence="1" id="KW-0547">Nucleotide-binding</keyword>
<reference evidence="8" key="1">
    <citation type="submission" date="2019-02" db="EMBL/GenBank/DDBJ databases">
        <authorList>
            <person name="Gruber-Vodicka R. H."/>
            <person name="Seah K. B. B."/>
        </authorList>
    </citation>
    <scope>NUCLEOTIDE SEQUENCE</scope>
    <source>
        <strain evidence="8">BECK_BY2</strain>
        <strain evidence="7">BECK_BY3</strain>
    </source>
</reference>
<protein>
    <submittedName>
        <fullName evidence="8">Nif-specific regulatory protein</fullName>
    </submittedName>
</protein>
<dbReference type="InterPro" id="IPR002197">
    <property type="entry name" value="HTH_Fis"/>
</dbReference>
<dbReference type="GO" id="GO:0006355">
    <property type="term" value="P:regulation of DNA-templated transcription"/>
    <property type="evidence" value="ECO:0007669"/>
    <property type="project" value="InterPro"/>
</dbReference>
<keyword evidence="2" id="KW-0067">ATP-binding</keyword>
<organism evidence="8">
    <name type="scientific">Candidatus Kentrum sp. TUN</name>
    <dbReference type="NCBI Taxonomy" id="2126343"/>
    <lineage>
        <taxon>Bacteria</taxon>
        <taxon>Pseudomonadati</taxon>
        <taxon>Pseudomonadota</taxon>
        <taxon>Gammaproteobacteria</taxon>
        <taxon>Candidatus Kentrum</taxon>
    </lineage>
</organism>
<dbReference type="PROSITE" id="PS50045">
    <property type="entry name" value="SIGMA54_INTERACT_4"/>
    <property type="match status" value="1"/>
</dbReference>
<dbReference type="Gene3D" id="3.40.50.300">
    <property type="entry name" value="P-loop containing nucleotide triphosphate hydrolases"/>
    <property type="match status" value="1"/>
</dbReference>
<keyword evidence="3" id="KW-0805">Transcription regulation</keyword>
<dbReference type="EMBL" id="CAADFV010000023">
    <property type="protein sequence ID" value="VFK54842.1"/>
    <property type="molecule type" value="Genomic_DNA"/>
</dbReference>
<dbReference type="PROSITE" id="PS00688">
    <property type="entry name" value="SIGMA54_INTERACT_3"/>
    <property type="match status" value="1"/>
</dbReference>
<dbReference type="FunFam" id="3.40.50.300:FF:000006">
    <property type="entry name" value="DNA-binding transcriptional regulator NtrC"/>
    <property type="match status" value="1"/>
</dbReference>
<dbReference type="GO" id="GO:0005524">
    <property type="term" value="F:ATP binding"/>
    <property type="evidence" value="ECO:0007669"/>
    <property type="project" value="UniProtKB-KW"/>
</dbReference>
<dbReference type="InterPro" id="IPR029016">
    <property type="entry name" value="GAF-like_dom_sf"/>
</dbReference>
<evidence type="ECO:0000256" key="2">
    <source>
        <dbReference type="ARBA" id="ARBA00022840"/>
    </source>
</evidence>
<dbReference type="PRINTS" id="PR01590">
    <property type="entry name" value="HTHFIS"/>
</dbReference>
<dbReference type="PANTHER" id="PTHR32071">
    <property type="entry name" value="TRANSCRIPTIONAL REGULATORY PROTEIN"/>
    <property type="match status" value="1"/>
</dbReference>
<dbReference type="PANTHER" id="PTHR32071:SF57">
    <property type="entry name" value="C4-DICARBOXYLATE TRANSPORT TRANSCRIPTIONAL REGULATORY PROTEIN DCTD"/>
    <property type="match status" value="1"/>
</dbReference>
<dbReference type="Gene3D" id="1.10.8.60">
    <property type="match status" value="1"/>
</dbReference>
<evidence type="ECO:0000256" key="3">
    <source>
        <dbReference type="ARBA" id="ARBA00023015"/>
    </source>
</evidence>
<accession>A0A450ZM54</accession>
<sequence>MSSINMSSPTTDDISGTLHALRSRLHYVNQAWTVEDYRELLWFYVEIMPKLLDAERCGIFVANLSTREVFSKAGTGISDGEITAPLEGSAVGRSISSGRCVIENAFTEQTGFHHATDARTGFVTRTLIFAPILGAVDEQIIGAIQVLNKQDGKFTEEDGRILQHCANHLSIALNSILLNDEIRGIVGKLDREIAQFQVLVPNDIRYVAGSVSMRKVLDETAMVSSTSANVLIRGENGTGKEIIARMIHRGSDRRDGPFVAVNCAAIPEALVESEFFGHEKGAFTGAAMDRKGRLEEADGGTLFLDELGDMSLAVQPKLLRAIQEGECTRLGSNRVRKFDFRIISATNHDLRQAIVNGSFREDLYYRLFAMEIVVPALRERREDIAPLALVFLEETCRRFDKHVPGFSNELLTLLENYAWPGNVRQLRHEIERLVVLTHEGERATPDNCSDEILKSPADSMADDTADARRATLPEQVNALETRLIIDALQSVSGNKRRAAEILGISRQGLSKKMRRYGIET</sequence>
<dbReference type="Pfam" id="PF02954">
    <property type="entry name" value="HTH_8"/>
    <property type="match status" value="1"/>
</dbReference>
<proteinExistence type="predicted"/>
<dbReference type="Pfam" id="PF25601">
    <property type="entry name" value="AAA_lid_14"/>
    <property type="match status" value="1"/>
</dbReference>
<evidence type="ECO:0000256" key="4">
    <source>
        <dbReference type="ARBA" id="ARBA00023125"/>
    </source>
</evidence>
<dbReference type="InterPro" id="IPR025944">
    <property type="entry name" value="Sigma_54_int_dom_CS"/>
</dbReference>
<evidence type="ECO:0000259" key="6">
    <source>
        <dbReference type="PROSITE" id="PS50045"/>
    </source>
</evidence>
<evidence type="ECO:0000256" key="5">
    <source>
        <dbReference type="ARBA" id="ARBA00023163"/>
    </source>
</evidence>
<dbReference type="InterPro" id="IPR002078">
    <property type="entry name" value="Sigma_54_int"/>
</dbReference>
<dbReference type="InterPro" id="IPR027417">
    <property type="entry name" value="P-loop_NTPase"/>
</dbReference>
<dbReference type="SUPFAM" id="SSF46689">
    <property type="entry name" value="Homeodomain-like"/>
    <property type="match status" value="1"/>
</dbReference>
<dbReference type="AlphaFoldDB" id="A0A450ZM54"/>
<dbReference type="SMART" id="SM00382">
    <property type="entry name" value="AAA"/>
    <property type="match status" value="1"/>
</dbReference>
<dbReference type="EMBL" id="CAADFY010000022">
    <property type="protein sequence ID" value="VFK53498.1"/>
    <property type="molecule type" value="Genomic_DNA"/>
</dbReference>
<dbReference type="SUPFAM" id="SSF52540">
    <property type="entry name" value="P-loop containing nucleoside triphosphate hydrolases"/>
    <property type="match status" value="1"/>
</dbReference>
<dbReference type="InterPro" id="IPR058031">
    <property type="entry name" value="AAA_lid_NorR"/>
</dbReference>
<dbReference type="Pfam" id="PF00158">
    <property type="entry name" value="Sigma54_activat"/>
    <property type="match status" value="1"/>
</dbReference>
<dbReference type="Gene3D" id="1.10.10.60">
    <property type="entry name" value="Homeodomain-like"/>
    <property type="match status" value="1"/>
</dbReference>
<dbReference type="SUPFAM" id="SSF55781">
    <property type="entry name" value="GAF domain-like"/>
    <property type="match status" value="1"/>
</dbReference>
<dbReference type="CDD" id="cd00009">
    <property type="entry name" value="AAA"/>
    <property type="match status" value="1"/>
</dbReference>
<gene>
    <name evidence="8" type="ORF">BECKTUN1418E_GA0071001_102320</name>
    <name evidence="7" type="ORF">BECKTUN1418F_GA0071002_102220</name>
</gene>
<dbReference type="GO" id="GO:0043565">
    <property type="term" value="F:sequence-specific DNA binding"/>
    <property type="evidence" value="ECO:0007669"/>
    <property type="project" value="InterPro"/>
</dbReference>
<dbReference type="PROSITE" id="PS00676">
    <property type="entry name" value="SIGMA54_INTERACT_2"/>
    <property type="match status" value="1"/>
</dbReference>
<dbReference type="Gene3D" id="3.30.450.40">
    <property type="match status" value="1"/>
</dbReference>